<feature type="transmembrane region" description="Helical" evidence="1">
    <location>
        <begin position="257"/>
        <end position="281"/>
    </location>
</feature>
<evidence type="ECO:0000313" key="5">
    <source>
        <dbReference type="Proteomes" id="UP001320159"/>
    </source>
</evidence>
<dbReference type="AlphaFoldDB" id="A0AAP2W8J3"/>
<gene>
    <name evidence="4" type="ORF">CUJ83_13920</name>
</gene>
<keyword evidence="1" id="KW-0472">Membrane</keyword>
<feature type="transmembrane region" description="Helical" evidence="1">
    <location>
        <begin position="293"/>
        <end position="319"/>
    </location>
</feature>
<sequence>MRQSLSGVTTIPSYKRQENIGEEKRADRPIKVSVVIPTMNEPAIGRVIEETRQGLKHFEVEIIVVDKSEDDTARRALKAGAIVVHQESVGYGDAYITGFRQVSLDSDIVVMMDGDYTYDPFEIPLLLEPITKGSADIVLGNRFARIEEGAMTGRNRLGNKIITGSINLLYRLRLKDSQTGFRAIRASSMHVLEVTSEGMPFASEMIIDSMKKSLKVVEVPIRYRQRIGDPKLKAYKDGSQILGLVIRMVRDYNPLTIFLPAGALLIVLGTILGSSVVYEWLTTGLVTRLASTVLSAFLIIAGLQIVFFGLLADIILVALRSRH</sequence>
<dbReference type="InterPro" id="IPR001173">
    <property type="entry name" value="Glyco_trans_2-like"/>
</dbReference>
<dbReference type="InterPro" id="IPR058718">
    <property type="entry name" value="Agl6_TM_C"/>
</dbReference>
<proteinExistence type="predicted"/>
<dbReference type="CDD" id="cd04179">
    <property type="entry name" value="DPM_DPG-synthase_like"/>
    <property type="match status" value="1"/>
</dbReference>
<name>A0AAP2W8J3_9EURY</name>
<organism evidence="4 5">
    <name type="scientific">Methanooceanicella nereidis</name>
    <dbReference type="NCBI Taxonomy" id="2052831"/>
    <lineage>
        <taxon>Archaea</taxon>
        <taxon>Methanobacteriati</taxon>
        <taxon>Methanobacteriota</taxon>
        <taxon>Stenosarchaea group</taxon>
        <taxon>Methanomicrobia</taxon>
        <taxon>Methanocellales</taxon>
        <taxon>Methanocellaceae</taxon>
        <taxon>Methanooceanicella</taxon>
    </lineage>
</organism>
<dbReference type="RefSeq" id="WP_230742973.1">
    <property type="nucleotide sequence ID" value="NZ_PGCK01000013.1"/>
</dbReference>
<accession>A0AAP2W8J3</accession>
<dbReference type="InterPro" id="IPR029044">
    <property type="entry name" value="Nucleotide-diphossugar_trans"/>
</dbReference>
<dbReference type="PANTHER" id="PTHR48090:SF7">
    <property type="entry name" value="RFBJ PROTEIN"/>
    <property type="match status" value="1"/>
</dbReference>
<keyword evidence="1" id="KW-1133">Transmembrane helix</keyword>
<dbReference type="Pfam" id="PF26629">
    <property type="entry name" value="GT2_TM_C"/>
    <property type="match status" value="1"/>
</dbReference>
<comment type="caution">
    <text evidence="4">The sequence shown here is derived from an EMBL/GenBank/DDBJ whole genome shotgun (WGS) entry which is preliminary data.</text>
</comment>
<evidence type="ECO:0000259" key="3">
    <source>
        <dbReference type="Pfam" id="PF26629"/>
    </source>
</evidence>
<reference evidence="4 5" key="1">
    <citation type="submission" date="2017-11" db="EMBL/GenBank/DDBJ databases">
        <title>Isolation and Characterization of Family Methanocellaceae Species from Potential Methane Hydrate Area Offshore Southwestern Taiwan.</title>
        <authorList>
            <person name="Zhang W.-L."/>
            <person name="Chen W.-C."/>
            <person name="Lai M.-C."/>
            <person name="Chen S.-C."/>
        </authorList>
    </citation>
    <scope>NUCLEOTIDE SEQUENCE [LARGE SCALE GENOMIC DNA]</scope>
    <source>
        <strain evidence="4 5">CWC-04</strain>
    </source>
</reference>
<dbReference type="Gene3D" id="3.90.550.10">
    <property type="entry name" value="Spore Coat Polysaccharide Biosynthesis Protein SpsA, Chain A"/>
    <property type="match status" value="1"/>
</dbReference>
<keyword evidence="1" id="KW-0812">Transmembrane</keyword>
<feature type="domain" description="Low-salt glycan biosynthesis hexosyltransferase Agl6 C-terminal transmembrane region" evidence="3">
    <location>
        <begin position="247"/>
        <end position="315"/>
    </location>
</feature>
<feature type="domain" description="Glycosyltransferase 2-like" evidence="2">
    <location>
        <begin position="33"/>
        <end position="188"/>
    </location>
</feature>
<protein>
    <submittedName>
        <fullName evidence="4">Glucosyl transferase</fullName>
    </submittedName>
</protein>
<keyword evidence="4" id="KW-0808">Transferase</keyword>
<dbReference type="GO" id="GO:0016740">
    <property type="term" value="F:transferase activity"/>
    <property type="evidence" value="ECO:0007669"/>
    <property type="project" value="UniProtKB-KW"/>
</dbReference>
<dbReference type="Proteomes" id="UP001320159">
    <property type="component" value="Unassembled WGS sequence"/>
</dbReference>
<dbReference type="SUPFAM" id="SSF53448">
    <property type="entry name" value="Nucleotide-diphospho-sugar transferases"/>
    <property type="match status" value="1"/>
</dbReference>
<evidence type="ECO:0000259" key="2">
    <source>
        <dbReference type="Pfam" id="PF00535"/>
    </source>
</evidence>
<evidence type="ECO:0000313" key="4">
    <source>
        <dbReference type="EMBL" id="MCD1296096.1"/>
    </source>
</evidence>
<keyword evidence="5" id="KW-1185">Reference proteome</keyword>
<dbReference type="EMBL" id="PGCK01000013">
    <property type="protein sequence ID" value="MCD1296096.1"/>
    <property type="molecule type" value="Genomic_DNA"/>
</dbReference>
<dbReference type="PANTHER" id="PTHR48090">
    <property type="entry name" value="UNDECAPRENYL-PHOSPHATE 4-DEOXY-4-FORMAMIDO-L-ARABINOSE TRANSFERASE-RELATED"/>
    <property type="match status" value="1"/>
</dbReference>
<evidence type="ECO:0000256" key="1">
    <source>
        <dbReference type="SAM" id="Phobius"/>
    </source>
</evidence>
<dbReference type="Pfam" id="PF00535">
    <property type="entry name" value="Glycos_transf_2"/>
    <property type="match status" value="1"/>
</dbReference>
<dbReference type="InterPro" id="IPR050256">
    <property type="entry name" value="Glycosyltransferase_2"/>
</dbReference>